<keyword evidence="4" id="KW-1185">Reference proteome</keyword>
<evidence type="ECO:0000259" key="2">
    <source>
        <dbReference type="SMART" id="SM00854"/>
    </source>
</evidence>
<dbReference type="SMART" id="SM00854">
    <property type="entry name" value="PGA_cap"/>
    <property type="match status" value="1"/>
</dbReference>
<proteinExistence type="inferred from homology"/>
<dbReference type="RefSeq" id="WP_378253635.1">
    <property type="nucleotide sequence ID" value="NZ_JBHSJV010000001.1"/>
</dbReference>
<dbReference type="InterPro" id="IPR052169">
    <property type="entry name" value="CW_Biosynth-Accessory"/>
</dbReference>
<feature type="domain" description="Capsule synthesis protein CapA" evidence="2">
    <location>
        <begin position="30"/>
        <end position="256"/>
    </location>
</feature>
<comment type="caution">
    <text evidence="3">The sequence shown here is derived from an EMBL/GenBank/DDBJ whole genome shotgun (WGS) entry which is preliminary data.</text>
</comment>
<dbReference type="InterPro" id="IPR019079">
    <property type="entry name" value="Capsule_synth_CapA"/>
</dbReference>
<dbReference type="PANTHER" id="PTHR33393:SF13">
    <property type="entry name" value="PGA BIOSYNTHESIS PROTEIN CAPA"/>
    <property type="match status" value="1"/>
</dbReference>
<dbReference type="Gene3D" id="3.60.21.10">
    <property type="match status" value="1"/>
</dbReference>
<evidence type="ECO:0000313" key="4">
    <source>
        <dbReference type="Proteomes" id="UP001597459"/>
    </source>
</evidence>
<evidence type="ECO:0000313" key="3">
    <source>
        <dbReference type="EMBL" id="MFD2592104.1"/>
    </source>
</evidence>
<dbReference type="InterPro" id="IPR029052">
    <property type="entry name" value="Metallo-depent_PP-like"/>
</dbReference>
<dbReference type="SUPFAM" id="SSF56300">
    <property type="entry name" value="Metallo-dependent phosphatases"/>
    <property type="match status" value="1"/>
</dbReference>
<organism evidence="3 4">
    <name type="scientific">Aquimarina hainanensis</name>
    <dbReference type="NCBI Taxonomy" id="1578017"/>
    <lineage>
        <taxon>Bacteria</taxon>
        <taxon>Pseudomonadati</taxon>
        <taxon>Bacteroidota</taxon>
        <taxon>Flavobacteriia</taxon>
        <taxon>Flavobacteriales</taxon>
        <taxon>Flavobacteriaceae</taxon>
        <taxon>Aquimarina</taxon>
    </lineage>
</organism>
<accession>A0ABW5ND16</accession>
<dbReference type="Pfam" id="PF09587">
    <property type="entry name" value="PGA_cap"/>
    <property type="match status" value="1"/>
</dbReference>
<name>A0ABW5ND16_9FLAO</name>
<dbReference type="Proteomes" id="UP001597459">
    <property type="component" value="Unassembled WGS sequence"/>
</dbReference>
<dbReference type="EMBL" id="JBHULX010000030">
    <property type="protein sequence ID" value="MFD2592104.1"/>
    <property type="molecule type" value="Genomic_DNA"/>
</dbReference>
<dbReference type="CDD" id="cd07381">
    <property type="entry name" value="MPP_CapA"/>
    <property type="match status" value="1"/>
</dbReference>
<gene>
    <name evidence="3" type="ORF">ACFSTE_14795</name>
</gene>
<sequence length="491" mass="55792">MIPSDICRRSLFFLVIFAVSCSKYQEESIFITVSGDLMPDRGIRKQASITGISDFFSEIAPLYQTQDASIINMEGVLSSRVLEPENKTYTFIGDPEWAKAAYNAGVTHAGIANNHSMDYGAIGVRETQRYLQEAGVIPIGGSCNPVLLQKGNTTVRVFSYTDVGGSTGVLCDREEILLQGIQSYRQQYPKEVIVVIVHWGMEYTHRPTSRQSMLARQLIDHQVDIVIGHHPHVVQQISYYKGKPIIYSLGNLIFDQVRPGTNTGGILQMEIQDNHLCQLAFYPIRLHKGKPSFVSKEEISRLAKNSWFEKVALSPIPNGWLLQEKKKATDVWEVRIDDAHFQGRIRVSRMKTREAYRLSVIDTTGKEIDKKRLDYPVYTLQKGDINGDGKTDIVLGIVKATKYHPEKAKRLFTFSLDQGKIRPLWLGSQLSYELKDVKLVEEEGKVYVYSLEFYHTFMVGKYYWKNFGVTLDRFVLKGADETTATQFFNAL</sequence>
<evidence type="ECO:0000256" key="1">
    <source>
        <dbReference type="ARBA" id="ARBA00005662"/>
    </source>
</evidence>
<reference evidence="4" key="1">
    <citation type="journal article" date="2019" name="Int. J. Syst. Evol. Microbiol.">
        <title>The Global Catalogue of Microorganisms (GCM) 10K type strain sequencing project: providing services to taxonomists for standard genome sequencing and annotation.</title>
        <authorList>
            <consortium name="The Broad Institute Genomics Platform"/>
            <consortium name="The Broad Institute Genome Sequencing Center for Infectious Disease"/>
            <person name="Wu L."/>
            <person name="Ma J."/>
        </authorList>
    </citation>
    <scope>NUCLEOTIDE SEQUENCE [LARGE SCALE GENOMIC DNA]</scope>
    <source>
        <strain evidence="4">KCTC 42423</strain>
    </source>
</reference>
<comment type="similarity">
    <text evidence="1">Belongs to the CapA family.</text>
</comment>
<dbReference type="PANTHER" id="PTHR33393">
    <property type="entry name" value="POLYGLUTAMINE SYNTHESIS ACCESSORY PROTEIN RV0574C-RELATED"/>
    <property type="match status" value="1"/>
</dbReference>
<protein>
    <submittedName>
        <fullName evidence="3">CapA family protein</fullName>
    </submittedName>
</protein>